<evidence type="ECO:0000256" key="2">
    <source>
        <dbReference type="ARBA" id="ARBA00022695"/>
    </source>
</evidence>
<dbReference type="InterPro" id="IPR005835">
    <property type="entry name" value="NTP_transferase_dom"/>
</dbReference>
<accession>A0A1F6F077</accession>
<dbReference type="Proteomes" id="UP000177372">
    <property type="component" value="Unassembled WGS sequence"/>
</dbReference>
<keyword evidence="1" id="KW-0808">Transferase</keyword>
<dbReference type="Pfam" id="PF00483">
    <property type="entry name" value="NTP_transferase"/>
    <property type="match status" value="1"/>
</dbReference>
<comment type="caution">
    <text evidence="4">The sequence shown here is derived from an EMBL/GenBank/DDBJ whole genome shotgun (WGS) entry which is preliminary data.</text>
</comment>
<evidence type="ECO:0000256" key="1">
    <source>
        <dbReference type="ARBA" id="ARBA00022679"/>
    </source>
</evidence>
<dbReference type="Gene3D" id="3.90.550.10">
    <property type="entry name" value="Spore Coat Polysaccharide Biosynthesis Protein SpsA, Chain A"/>
    <property type="match status" value="1"/>
</dbReference>
<dbReference type="InterPro" id="IPR050065">
    <property type="entry name" value="GlmU-like"/>
</dbReference>
<protein>
    <recommendedName>
        <fullName evidence="3">Nucleotidyl transferase domain-containing protein</fullName>
    </recommendedName>
</protein>
<feature type="domain" description="Nucleotidyl transferase" evidence="3">
    <location>
        <begin position="4"/>
        <end position="230"/>
    </location>
</feature>
<dbReference type="InterPro" id="IPR029044">
    <property type="entry name" value="Nucleotide-diphossugar_trans"/>
</dbReference>
<sequence>MQCVILAAGRGSRMVELTTALPKPMLDVAGRPLLEYKLDALPDEVNEVVIIVGYLGDIIRRHFGERYGGKHVTYIEQETLNGTAGALWYAAPHLHDRFLVIMGDDIYAKEDVARLTEASEGWKLLVQQLPAMHRAGSVQLDASGLVAEIVESDREDEARLEPGIASTNLYMLDTRLFSCSMVPKHAGSLEFGLPQTVVAAARQLGIPFEPVFTDKWIQITAPNDLVTAAERLKKASL</sequence>
<dbReference type="GO" id="GO:0016779">
    <property type="term" value="F:nucleotidyltransferase activity"/>
    <property type="evidence" value="ECO:0007669"/>
    <property type="project" value="UniProtKB-KW"/>
</dbReference>
<reference evidence="4 5" key="1">
    <citation type="journal article" date="2016" name="Nat. Commun.">
        <title>Thousands of microbial genomes shed light on interconnected biogeochemical processes in an aquifer system.</title>
        <authorList>
            <person name="Anantharaman K."/>
            <person name="Brown C.T."/>
            <person name="Hug L.A."/>
            <person name="Sharon I."/>
            <person name="Castelle C.J."/>
            <person name="Probst A.J."/>
            <person name="Thomas B.C."/>
            <person name="Singh A."/>
            <person name="Wilkins M.J."/>
            <person name="Karaoz U."/>
            <person name="Brodie E.L."/>
            <person name="Williams K.H."/>
            <person name="Hubbard S.S."/>
            <person name="Banfield J.F."/>
        </authorList>
    </citation>
    <scope>NUCLEOTIDE SEQUENCE [LARGE SCALE GENOMIC DNA]</scope>
</reference>
<dbReference type="EMBL" id="MFLZ01000034">
    <property type="protein sequence ID" value="OGG79278.1"/>
    <property type="molecule type" value="Genomic_DNA"/>
</dbReference>
<dbReference type="AlphaFoldDB" id="A0A1F6F077"/>
<proteinExistence type="predicted"/>
<organism evidence="4 5">
    <name type="scientific">Candidatus Kaiserbacteria bacterium RIFCSPLOWO2_01_FULL_54_13</name>
    <dbReference type="NCBI Taxonomy" id="1798512"/>
    <lineage>
        <taxon>Bacteria</taxon>
        <taxon>Candidatus Kaiseribacteriota</taxon>
    </lineage>
</organism>
<name>A0A1F6F077_9BACT</name>
<dbReference type="SUPFAM" id="SSF53448">
    <property type="entry name" value="Nucleotide-diphospho-sugar transferases"/>
    <property type="match status" value="1"/>
</dbReference>
<dbReference type="CDD" id="cd04181">
    <property type="entry name" value="NTP_transferase"/>
    <property type="match status" value="1"/>
</dbReference>
<evidence type="ECO:0000259" key="3">
    <source>
        <dbReference type="Pfam" id="PF00483"/>
    </source>
</evidence>
<keyword evidence="2" id="KW-0548">Nucleotidyltransferase</keyword>
<evidence type="ECO:0000313" key="4">
    <source>
        <dbReference type="EMBL" id="OGG79278.1"/>
    </source>
</evidence>
<dbReference type="STRING" id="1798512.A3A39_04915"/>
<evidence type="ECO:0000313" key="5">
    <source>
        <dbReference type="Proteomes" id="UP000177372"/>
    </source>
</evidence>
<dbReference type="PANTHER" id="PTHR43584">
    <property type="entry name" value="NUCLEOTIDYL TRANSFERASE"/>
    <property type="match status" value="1"/>
</dbReference>
<gene>
    <name evidence="4" type="ORF">A3A39_04915</name>
</gene>
<dbReference type="PANTHER" id="PTHR43584:SF8">
    <property type="entry name" value="N-ACETYLMURAMATE ALPHA-1-PHOSPHATE URIDYLYLTRANSFERASE"/>
    <property type="match status" value="1"/>
</dbReference>